<accession>A0ABS5QBI2</accession>
<evidence type="ECO:0000313" key="2">
    <source>
        <dbReference type="EMBL" id="MBS7811051.1"/>
    </source>
</evidence>
<sequence>MRDGEAEALARFGRHHPRAREPLSAPALSDAQLVIARELGLPSWPRLKAHIDRMEASRERIARGGAAPDRDMTTLHLRCGHDIRPWLQEAGFRGAFLEYSDPLCQGPVVNAPDWLDRRAGFIAQAYGAGVGLDREAVAAKLRGSEEGLASAASRYERVVLWFEHDIYDQLILARCLAHFAEMPPARLELVSTGHYPGGTRFIGLGQLPPEALRLLWEERRPVPEAALGAGRLAWDALRAPDPRPLAALAQSGTEALPSLGRAIRRHCQELPWTSDGLGLTARLTLRLIAEEAGNAGQVFGRLMMEREPLPWMTDLIFRELLRELESPSEPVFTGLGDEDWPRARLSITPLGRRVLAGEVDWLSLRPRPRWVGGVEIPGDPPCWRWDEGSGSALRR</sequence>
<evidence type="ECO:0000313" key="3">
    <source>
        <dbReference type="Proteomes" id="UP000766336"/>
    </source>
</evidence>
<dbReference type="Pfam" id="PF08874">
    <property type="entry name" value="DUF1835"/>
    <property type="match status" value="1"/>
</dbReference>
<comment type="caution">
    <text evidence="2">The sequence shown here is derived from an EMBL/GenBank/DDBJ whole genome shotgun (WGS) entry which is preliminary data.</text>
</comment>
<dbReference type="Proteomes" id="UP000766336">
    <property type="component" value="Unassembled WGS sequence"/>
</dbReference>
<evidence type="ECO:0000259" key="1">
    <source>
        <dbReference type="Pfam" id="PF08874"/>
    </source>
</evidence>
<protein>
    <submittedName>
        <fullName evidence="2">DUF1835 domain-containing protein</fullName>
    </submittedName>
</protein>
<name>A0ABS5QBI2_9PROT</name>
<gene>
    <name evidence="2" type="ORF">KHU32_08895</name>
</gene>
<organism evidence="2 3">
    <name type="scientific">Roseococcus pinisoli</name>
    <dbReference type="NCBI Taxonomy" id="2835040"/>
    <lineage>
        <taxon>Bacteria</taxon>
        <taxon>Pseudomonadati</taxon>
        <taxon>Pseudomonadota</taxon>
        <taxon>Alphaproteobacteria</taxon>
        <taxon>Acetobacterales</taxon>
        <taxon>Roseomonadaceae</taxon>
        <taxon>Roseococcus</taxon>
    </lineage>
</organism>
<keyword evidence="3" id="KW-1185">Reference proteome</keyword>
<dbReference type="InterPro" id="IPR014973">
    <property type="entry name" value="DUF1835"/>
</dbReference>
<feature type="domain" description="DUF1835" evidence="1">
    <location>
        <begin position="83"/>
        <end position="183"/>
    </location>
</feature>
<proteinExistence type="predicted"/>
<reference evidence="2 3" key="1">
    <citation type="submission" date="2021-05" db="EMBL/GenBank/DDBJ databases">
        <title>Roseococcus sp. XZZS9, whole genome shotgun sequencing project.</title>
        <authorList>
            <person name="Zhao G."/>
            <person name="Shen L."/>
        </authorList>
    </citation>
    <scope>NUCLEOTIDE SEQUENCE [LARGE SCALE GENOMIC DNA]</scope>
    <source>
        <strain evidence="2 3">XZZS9</strain>
    </source>
</reference>
<dbReference type="EMBL" id="JAHCDA010000002">
    <property type="protein sequence ID" value="MBS7811051.1"/>
    <property type="molecule type" value="Genomic_DNA"/>
</dbReference>